<dbReference type="OrthoDB" id="5544992at2759"/>
<evidence type="ECO:0000256" key="4">
    <source>
        <dbReference type="ARBA" id="ARBA00022806"/>
    </source>
</evidence>
<dbReference type="InterPro" id="IPR042035">
    <property type="entry name" value="DEAH_win-hel_dom"/>
</dbReference>
<sequence>MSVSCEKKEDEHQMVMQGVKDLGNASGYRVNSLNESTVPEIKRCNLSNVILQLKALGVDDVVGFDFMEKPSRFTSFPKAAKLNSSGTSQKGGRLRCEHCNKWNHTKATCWTLHGRPALPPHSGHQRFCQTRSSAHAISQYDTTSTVALTQEDIEKF</sequence>
<organism evidence="7 8">
    <name type="scientific">Coptis chinensis</name>
    <dbReference type="NCBI Taxonomy" id="261450"/>
    <lineage>
        <taxon>Eukaryota</taxon>
        <taxon>Viridiplantae</taxon>
        <taxon>Streptophyta</taxon>
        <taxon>Embryophyta</taxon>
        <taxon>Tracheophyta</taxon>
        <taxon>Spermatophyta</taxon>
        <taxon>Magnoliopsida</taxon>
        <taxon>Ranunculales</taxon>
        <taxon>Ranunculaceae</taxon>
        <taxon>Coptidoideae</taxon>
        <taxon>Coptis</taxon>
    </lineage>
</organism>
<dbReference type="GO" id="GO:0016787">
    <property type="term" value="F:hydrolase activity"/>
    <property type="evidence" value="ECO:0007669"/>
    <property type="project" value="UniProtKB-KW"/>
</dbReference>
<keyword evidence="2" id="KW-0547">Nucleotide-binding</keyword>
<dbReference type="AlphaFoldDB" id="A0A835I1P7"/>
<dbReference type="Gene3D" id="1.10.10.2130">
    <property type="entry name" value="DEAH helicase family, winged-helix domain"/>
    <property type="match status" value="1"/>
</dbReference>
<name>A0A835I1P7_9MAGN</name>
<evidence type="ECO:0000313" key="7">
    <source>
        <dbReference type="EMBL" id="KAF9608082.1"/>
    </source>
</evidence>
<evidence type="ECO:0000256" key="5">
    <source>
        <dbReference type="ARBA" id="ARBA00022840"/>
    </source>
</evidence>
<dbReference type="EMBL" id="JADFTS010000004">
    <property type="protein sequence ID" value="KAF9608082.1"/>
    <property type="molecule type" value="Genomic_DNA"/>
</dbReference>
<evidence type="ECO:0000256" key="6">
    <source>
        <dbReference type="ARBA" id="ARBA00047984"/>
    </source>
</evidence>
<dbReference type="InterPro" id="IPR027417">
    <property type="entry name" value="P-loop_NTPase"/>
</dbReference>
<comment type="catalytic activity">
    <reaction evidence="6">
        <text>ATP + H2O = ADP + phosphate + H(+)</text>
        <dbReference type="Rhea" id="RHEA:13065"/>
        <dbReference type="ChEBI" id="CHEBI:15377"/>
        <dbReference type="ChEBI" id="CHEBI:15378"/>
        <dbReference type="ChEBI" id="CHEBI:30616"/>
        <dbReference type="ChEBI" id="CHEBI:43474"/>
        <dbReference type="ChEBI" id="CHEBI:456216"/>
        <dbReference type="EC" id="3.6.4.13"/>
    </reaction>
</comment>
<proteinExistence type="predicted"/>
<evidence type="ECO:0000256" key="2">
    <source>
        <dbReference type="ARBA" id="ARBA00022741"/>
    </source>
</evidence>
<evidence type="ECO:0000313" key="8">
    <source>
        <dbReference type="Proteomes" id="UP000631114"/>
    </source>
</evidence>
<comment type="caution">
    <text evidence="7">The sequence shown here is derived from an EMBL/GenBank/DDBJ whole genome shotgun (WGS) entry which is preliminary data.</text>
</comment>
<evidence type="ECO:0000256" key="1">
    <source>
        <dbReference type="ARBA" id="ARBA00012552"/>
    </source>
</evidence>
<dbReference type="SUPFAM" id="SSF52540">
    <property type="entry name" value="P-loop containing nucleoside triphosphate hydrolases"/>
    <property type="match status" value="1"/>
</dbReference>
<dbReference type="GO" id="GO:0003724">
    <property type="term" value="F:RNA helicase activity"/>
    <property type="evidence" value="ECO:0007669"/>
    <property type="project" value="UniProtKB-EC"/>
</dbReference>
<protein>
    <recommendedName>
        <fullName evidence="1">RNA helicase</fullName>
        <ecNumber evidence="1">3.6.4.13</ecNumber>
    </recommendedName>
</protein>
<evidence type="ECO:0000256" key="3">
    <source>
        <dbReference type="ARBA" id="ARBA00022801"/>
    </source>
</evidence>
<dbReference type="Proteomes" id="UP000631114">
    <property type="component" value="Unassembled WGS sequence"/>
</dbReference>
<keyword evidence="8" id="KW-1185">Reference proteome</keyword>
<keyword evidence="4" id="KW-0347">Helicase</keyword>
<dbReference type="EC" id="3.6.4.13" evidence="1"/>
<keyword evidence="5" id="KW-0067">ATP-binding</keyword>
<dbReference type="GO" id="GO:0005524">
    <property type="term" value="F:ATP binding"/>
    <property type="evidence" value="ECO:0007669"/>
    <property type="project" value="UniProtKB-KW"/>
</dbReference>
<keyword evidence="3" id="KW-0378">Hydrolase</keyword>
<reference evidence="7 8" key="1">
    <citation type="submission" date="2020-10" db="EMBL/GenBank/DDBJ databases">
        <title>The Coptis chinensis genome and diversification of protoberbering-type alkaloids.</title>
        <authorList>
            <person name="Wang B."/>
            <person name="Shu S."/>
            <person name="Song C."/>
            <person name="Liu Y."/>
        </authorList>
    </citation>
    <scope>NUCLEOTIDE SEQUENCE [LARGE SCALE GENOMIC DNA]</scope>
    <source>
        <strain evidence="7">HL-2020</strain>
        <tissue evidence="7">Leaf</tissue>
    </source>
</reference>
<gene>
    <name evidence="7" type="ORF">IFM89_006009</name>
</gene>
<accession>A0A835I1P7</accession>
<dbReference type="FunFam" id="1.10.10.2130:FF:000001">
    <property type="entry name" value="Pre-mRNA-splicing factor ATP-dependent RNA helicase"/>
    <property type="match status" value="1"/>
</dbReference>